<evidence type="ECO:0000313" key="6">
    <source>
        <dbReference type="Proteomes" id="UP000887569"/>
    </source>
</evidence>
<protein>
    <submittedName>
        <fullName evidence="7">Transcriptional adapter 1</fullName>
    </submittedName>
</protein>
<keyword evidence="6" id="KW-1185">Reference proteome</keyword>
<proteinExistence type="inferred from homology"/>
<organism evidence="6 7">
    <name type="scientific">Parascaris univalens</name>
    <name type="common">Nematode worm</name>
    <dbReference type="NCBI Taxonomy" id="6257"/>
    <lineage>
        <taxon>Eukaryota</taxon>
        <taxon>Metazoa</taxon>
        <taxon>Ecdysozoa</taxon>
        <taxon>Nematoda</taxon>
        <taxon>Chromadorea</taxon>
        <taxon>Rhabditida</taxon>
        <taxon>Spirurina</taxon>
        <taxon>Ascaridomorpha</taxon>
        <taxon>Ascaridoidea</taxon>
        <taxon>Ascarididae</taxon>
        <taxon>Parascaris</taxon>
    </lineage>
</organism>
<evidence type="ECO:0000256" key="3">
    <source>
        <dbReference type="ARBA" id="ARBA00023015"/>
    </source>
</evidence>
<sequence>MESEENDGRTALFGAIDESIVRMRDQIKLVLGKQRSKVYFSYLKEWLRGHKSQQEFDVLGLAMMPSDQKFVHSDFLLTMANTCKLHYVDGNSSRTGDGVIKRHKDWIEQSAEPSTLQPTKKSRLLAEIEYVREKSTTVVPAIPAEHCTMLEGLSEIPPLSGWLPSKGQIKGRMLLAAWEHGIEDVAEDAINPVMAAARVIITNLLEEAIKVKRSYLTSGSGFAHTYGVQKNKNSAGTAEGYVIVPSNSSISTPDFVDISKMTEHVVTVSGILYFMLYSPYFQHRPRITDYSALLINSLMCPHSLHERRTF</sequence>
<dbReference type="GO" id="GO:0006357">
    <property type="term" value="P:regulation of transcription by RNA polymerase II"/>
    <property type="evidence" value="ECO:0007669"/>
    <property type="project" value="TreeGrafter"/>
</dbReference>
<evidence type="ECO:0000256" key="2">
    <source>
        <dbReference type="ARBA" id="ARBA00010314"/>
    </source>
</evidence>
<dbReference type="WBParaSite" id="PgR039_g003_t02">
    <property type="protein sequence ID" value="PgR039_g003_t02"/>
    <property type="gene ID" value="PgR039_g003"/>
</dbReference>
<comment type="similarity">
    <text evidence="2">Belongs to the TADA1 family.</text>
</comment>
<dbReference type="PANTHER" id="PTHR21277:SF5">
    <property type="entry name" value="TRANSCRIPTIONAL ADAPTER 1"/>
    <property type="match status" value="1"/>
</dbReference>
<dbReference type="Proteomes" id="UP000887569">
    <property type="component" value="Unplaced"/>
</dbReference>
<reference evidence="7" key="1">
    <citation type="submission" date="2022-11" db="UniProtKB">
        <authorList>
            <consortium name="WormBaseParasite"/>
        </authorList>
    </citation>
    <scope>IDENTIFICATION</scope>
</reference>
<dbReference type="GO" id="GO:0000124">
    <property type="term" value="C:SAGA complex"/>
    <property type="evidence" value="ECO:0007669"/>
    <property type="project" value="UniProtKB-ARBA"/>
</dbReference>
<dbReference type="InterPro" id="IPR024738">
    <property type="entry name" value="Hfi1/Tada1"/>
</dbReference>
<dbReference type="GO" id="GO:0005634">
    <property type="term" value="C:nucleus"/>
    <property type="evidence" value="ECO:0007669"/>
    <property type="project" value="UniProtKB-SubCell"/>
</dbReference>
<keyword evidence="3" id="KW-0805">Transcription regulation</keyword>
<keyword evidence="4" id="KW-0804">Transcription</keyword>
<comment type="subcellular location">
    <subcellularLocation>
        <location evidence="1">Nucleus</location>
    </subcellularLocation>
</comment>
<evidence type="ECO:0000256" key="4">
    <source>
        <dbReference type="ARBA" id="ARBA00023163"/>
    </source>
</evidence>
<evidence type="ECO:0000256" key="1">
    <source>
        <dbReference type="ARBA" id="ARBA00004123"/>
    </source>
</evidence>
<dbReference type="PANTHER" id="PTHR21277">
    <property type="entry name" value="TRANSCRIPTIONAL ADAPTER 1"/>
    <property type="match status" value="1"/>
</dbReference>
<accession>A0A915BG39</accession>
<dbReference type="GO" id="GO:0003713">
    <property type="term" value="F:transcription coactivator activity"/>
    <property type="evidence" value="ECO:0007669"/>
    <property type="project" value="TreeGrafter"/>
</dbReference>
<name>A0A915BG39_PARUN</name>
<keyword evidence="5" id="KW-0539">Nucleus</keyword>
<evidence type="ECO:0000313" key="7">
    <source>
        <dbReference type="WBParaSite" id="PgR039_g003_t02"/>
    </source>
</evidence>
<evidence type="ECO:0000256" key="5">
    <source>
        <dbReference type="ARBA" id="ARBA00023242"/>
    </source>
</evidence>
<dbReference type="AlphaFoldDB" id="A0A915BG39"/>